<organism evidence="1 2">
    <name type="scientific">Streptacidiphilus jiangxiensis</name>
    <dbReference type="NCBI Taxonomy" id="235985"/>
    <lineage>
        <taxon>Bacteria</taxon>
        <taxon>Bacillati</taxon>
        <taxon>Actinomycetota</taxon>
        <taxon>Actinomycetes</taxon>
        <taxon>Kitasatosporales</taxon>
        <taxon>Streptomycetaceae</taxon>
        <taxon>Streptacidiphilus</taxon>
    </lineage>
</organism>
<reference evidence="2" key="1">
    <citation type="submission" date="2016-10" db="EMBL/GenBank/DDBJ databases">
        <authorList>
            <person name="Varghese N."/>
        </authorList>
    </citation>
    <scope>NUCLEOTIDE SEQUENCE [LARGE SCALE GENOMIC DNA]</scope>
    <source>
        <strain evidence="2">DSM 45096 / BCRC 16803 / CGMCC 4.1857 / CIP 109030 / JCM 12277 / KCTC 19219 / NBRC 100920 / 33214</strain>
    </source>
</reference>
<dbReference type="RefSeq" id="WP_042442841.1">
    <property type="nucleotide sequence ID" value="NZ_BBPN01000003.1"/>
</dbReference>
<dbReference type="EMBL" id="FOAZ01000007">
    <property type="protein sequence ID" value="SEL31845.1"/>
    <property type="molecule type" value="Genomic_DNA"/>
</dbReference>
<dbReference type="STRING" id="235985.SAMN05414137_107260"/>
<evidence type="ECO:0000313" key="2">
    <source>
        <dbReference type="Proteomes" id="UP000183015"/>
    </source>
</evidence>
<proteinExistence type="predicted"/>
<accession>A0A1H7P9B4</accession>
<protein>
    <submittedName>
        <fullName evidence="1">Uncharacterized protein</fullName>
    </submittedName>
</protein>
<dbReference type="Proteomes" id="UP000183015">
    <property type="component" value="Unassembled WGS sequence"/>
</dbReference>
<keyword evidence="2" id="KW-1185">Reference proteome</keyword>
<gene>
    <name evidence="1" type="ORF">SAMN05414137_107260</name>
</gene>
<sequence length="89" mass="9595">MRVRIYLDEDPARTLGEIQAKDPALYVAVKEKLSTVEADPYFAGDQVDEFGDVLSAAVGPVAVEWFIAPEDAAGAVEVTVTRLVWAGLT</sequence>
<name>A0A1H7P9B4_STRJI</name>
<evidence type="ECO:0000313" key="1">
    <source>
        <dbReference type="EMBL" id="SEL31845.1"/>
    </source>
</evidence>
<dbReference type="AlphaFoldDB" id="A0A1H7P9B4"/>